<feature type="transmembrane region" description="Helical" evidence="1">
    <location>
        <begin position="60"/>
        <end position="84"/>
    </location>
</feature>
<evidence type="ECO:0000259" key="2">
    <source>
        <dbReference type="PROSITE" id="PS50234"/>
    </source>
</evidence>
<comment type="caution">
    <text evidence="3">The sequence shown here is derived from an EMBL/GenBank/DDBJ whole genome shotgun (WGS) entry which is preliminary data.</text>
</comment>
<evidence type="ECO:0000313" key="4">
    <source>
        <dbReference type="Proteomes" id="UP000313849"/>
    </source>
</evidence>
<reference evidence="3 4" key="1">
    <citation type="submission" date="2019-06" db="EMBL/GenBank/DDBJ databases">
        <title>Draft genome sequence of Miniimonas arenae KCTC 19750T isolated from sea sand.</title>
        <authorList>
            <person name="Park S.-J."/>
        </authorList>
    </citation>
    <scope>NUCLEOTIDE SEQUENCE [LARGE SCALE GENOMIC DNA]</scope>
    <source>
        <strain evidence="3 4">KCTC 19750</strain>
    </source>
</reference>
<organism evidence="3 4">
    <name type="scientific">Miniimonas arenae</name>
    <dbReference type="NCBI Taxonomy" id="676201"/>
    <lineage>
        <taxon>Bacteria</taxon>
        <taxon>Bacillati</taxon>
        <taxon>Actinomycetota</taxon>
        <taxon>Actinomycetes</taxon>
        <taxon>Micrococcales</taxon>
        <taxon>Beutenbergiaceae</taxon>
        <taxon>Miniimonas</taxon>
    </lineage>
</organism>
<dbReference type="InterPro" id="IPR036465">
    <property type="entry name" value="vWFA_dom_sf"/>
</dbReference>
<keyword evidence="1" id="KW-0812">Transmembrane</keyword>
<accession>A0A5C5BE47</accession>
<feature type="domain" description="VWFA" evidence="2">
    <location>
        <begin position="101"/>
        <end position="304"/>
    </location>
</feature>
<dbReference type="AlphaFoldDB" id="A0A5C5BE47"/>
<dbReference type="OrthoDB" id="4623238at2"/>
<evidence type="ECO:0000313" key="3">
    <source>
        <dbReference type="EMBL" id="TNU75036.1"/>
    </source>
</evidence>
<dbReference type="Gene3D" id="3.40.50.410">
    <property type="entry name" value="von Willebrand factor, type A domain"/>
    <property type="match status" value="1"/>
</dbReference>
<feature type="transmembrane region" description="Helical" evidence="1">
    <location>
        <begin position="325"/>
        <end position="345"/>
    </location>
</feature>
<dbReference type="RefSeq" id="WP_108718823.1">
    <property type="nucleotide sequence ID" value="NZ_VENP01000017.1"/>
</dbReference>
<evidence type="ECO:0000256" key="1">
    <source>
        <dbReference type="SAM" id="Phobius"/>
    </source>
</evidence>
<keyword evidence="4" id="KW-1185">Reference proteome</keyword>
<gene>
    <name evidence="3" type="ORF">FH969_06330</name>
</gene>
<keyword evidence="1" id="KW-0472">Membrane</keyword>
<dbReference type="EMBL" id="VENP01000017">
    <property type="protein sequence ID" value="TNU75036.1"/>
    <property type="molecule type" value="Genomic_DNA"/>
</dbReference>
<dbReference type="SUPFAM" id="SSF53300">
    <property type="entry name" value="vWA-like"/>
    <property type="match status" value="1"/>
</dbReference>
<keyword evidence="1" id="KW-1133">Transmembrane helix</keyword>
<name>A0A5C5BE47_9MICO</name>
<proteinExistence type="predicted"/>
<dbReference type="Proteomes" id="UP000313849">
    <property type="component" value="Unassembled WGS sequence"/>
</dbReference>
<protein>
    <recommendedName>
        <fullName evidence="2">VWFA domain-containing protein</fullName>
    </recommendedName>
</protein>
<dbReference type="InterPro" id="IPR002035">
    <property type="entry name" value="VWF_A"/>
</dbReference>
<feature type="transmembrane region" description="Helical" evidence="1">
    <location>
        <begin position="6"/>
        <end position="29"/>
    </location>
</feature>
<sequence>MVTESVLLHPWFIVGAIVVLVAAFAVGYLTRRGSRTPDDVRWVANASYLTELPSFRSRLALFRGGLAAAAALALVGGVAAGVLLARPVDRQTQSAELSTRDIVLCLDVSGSMVGYDAEIVDRFLELVEGFDGERIALSIWNQTSRTVFPLTDDYTLVTEQLTAARDALDFDVSSLDNGSYDPAALDRLLAFVAGTEGGDENSTSLIGDGLASCGLLFDENETERSRSIVLASDNQLIGTPIYTLAEAADFVTARNIGLIGIYSGEVTDTSAAEQKEFEDVIAAHDGLYFEASDPAAVDAIVDRIQSQQAVDLEASPETVVTDRPAAALTVLGLAFALLVVAVWRLRT</sequence>
<dbReference type="PROSITE" id="PS50234">
    <property type="entry name" value="VWFA"/>
    <property type="match status" value="1"/>
</dbReference>